<accession>A0A7X0ETN9</accession>
<comment type="caution">
    <text evidence="3">The sequence shown here is derived from an EMBL/GenBank/DDBJ whole genome shotgun (WGS) entry which is preliminary data.</text>
</comment>
<protein>
    <recommendedName>
        <fullName evidence="5">DUF5666 domain-containing protein</fullName>
    </recommendedName>
</protein>
<gene>
    <name evidence="3" type="ORF">FHU36_000087</name>
</gene>
<keyword evidence="2" id="KW-0472">Membrane</keyword>
<feature type="compositionally biased region" description="Gly residues" evidence="1">
    <location>
        <begin position="97"/>
        <end position="106"/>
    </location>
</feature>
<dbReference type="EMBL" id="JACHJB010000001">
    <property type="protein sequence ID" value="MBB6343578.1"/>
    <property type="molecule type" value="Genomic_DNA"/>
</dbReference>
<keyword evidence="4" id="KW-1185">Reference proteome</keyword>
<name>A0A7X0ETN9_9ACTN</name>
<keyword evidence="2" id="KW-0812">Transmembrane</keyword>
<feature type="region of interest" description="Disordered" evidence="1">
    <location>
        <begin position="159"/>
        <end position="178"/>
    </location>
</feature>
<organism evidence="3 4">
    <name type="scientific">Nonomuraea muscovyensis</name>
    <dbReference type="NCBI Taxonomy" id="1124761"/>
    <lineage>
        <taxon>Bacteria</taxon>
        <taxon>Bacillati</taxon>
        <taxon>Actinomycetota</taxon>
        <taxon>Actinomycetes</taxon>
        <taxon>Streptosporangiales</taxon>
        <taxon>Streptosporangiaceae</taxon>
        <taxon>Nonomuraea</taxon>
    </lineage>
</organism>
<keyword evidence="2" id="KW-1133">Transmembrane helix</keyword>
<feature type="compositionally biased region" description="Basic and acidic residues" evidence="1">
    <location>
        <begin position="7"/>
        <end position="19"/>
    </location>
</feature>
<dbReference type="AlphaFoldDB" id="A0A7X0ETN9"/>
<evidence type="ECO:0000256" key="1">
    <source>
        <dbReference type="SAM" id="MobiDB-lite"/>
    </source>
</evidence>
<feature type="region of interest" description="Disordered" evidence="1">
    <location>
        <begin position="1"/>
        <end position="27"/>
    </location>
</feature>
<evidence type="ECO:0000313" key="4">
    <source>
        <dbReference type="Proteomes" id="UP000583800"/>
    </source>
</evidence>
<feature type="compositionally biased region" description="Low complexity" evidence="1">
    <location>
        <begin position="63"/>
        <end position="72"/>
    </location>
</feature>
<proteinExistence type="predicted"/>
<sequence>MAGPDASPHHDDPQGDPDARPGPGPSRLTLALAAGVVLVAGVLIGIQAQQTFGTGQSAPATAGRVRQPQGYGQQPGGQQPGMDRPRAGTEWQPGTGQRPGGAGGTTGTVEKVEGDTVYLKAMDGSTVTVTTTGTTAVQIAAPGKVSDLKAGATVVVRGERSDDGSVSAVSITQGGGGR</sequence>
<dbReference type="Proteomes" id="UP000583800">
    <property type="component" value="Unassembled WGS sequence"/>
</dbReference>
<feature type="region of interest" description="Disordered" evidence="1">
    <location>
        <begin position="54"/>
        <end position="109"/>
    </location>
</feature>
<dbReference type="RefSeq" id="WP_185081828.1">
    <property type="nucleotide sequence ID" value="NZ_JACHJB010000001.1"/>
</dbReference>
<reference evidence="3 4" key="1">
    <citation type="submission" date="2020-08" db="EMBL/GenBank/DDBJ databases">
        <title>Sequencing the genomes of 1000 actinobacteria strains.</title>
        <authorList>
            <person name="Klenk H.-P."/>
        </authorList>
    </citation>
    <scope>NUCLEOTIDE SEQUENCE [LARGE SCALE GENOMIC DNA]</scope>
    <source>
        <strain evidence="3 4">DSM 45913</strain>
    </source>
</reference>
<evidence type="ECO:0000256" key="2">
    <source>
        <dbReference type="SAM" id="Phobius"/>
    </source>
</evidence>
<evidence type="ECO:0000313" key="3">
    <source>
        <dbReference type="EMBL" id="MBB6343578.1"/>
    </source>
</evidence>
<evidence type="ECO:0008006" key="5">
    <source>
        <dbReference type="Google" id="ProtNLM"/>
    </source>
</evidence>
<feature type="transmembrane region" description="Helical" evidence="2">
    <location>
        <begin position="28"/>
        <end position="46"/>
    </location>
</feature>